<comment type="function">
    <text evidence="9">Catalyzes hydrolysis of the D-alanyl-D-alanine dipeptide.</text>
</comment>
<dbReference type="GO" id="GO:0008270">
    <property type="term" value="F:zinc ion binding"/>
    <property type="evidence" value="ECO:0007669"/>
    <property type="project" value="UniProtKB-UniRule"/>
</dbReference>
<dbReference type="PANTHER" id="PTHR43126">
    <property type="entry name" value="D-ALANYL-D-ALANINE DIPEPTIDASE"/>
    <property type="match status" value="1"/>
</dbReference>
<dbReference type="InterPro" id="IPR009045">
    <property type="entry name" value="Zn_M74/Hedgehog-like"/>
</dbReference>
<dbReference type="EC" id="3.4.13.22" evidence="9"/>
<dbReference type="GO" id="GO:0071555">
    <property type="term" value="P:cell wall organization"/>
    <property type="evidence" value="ECO:0007669"/>
    <property type="project" value="UniProtKB-KW"/>
</dbReference>
<feature type="binding site" evidence="9">
    <location>
        <position position="165"/>
    </location>
    <ligand>
        <name>Zn(2+)</name>
        <dbReference type="ChEBI" id="CHEBI:29105"/>
        <note>catalytic</note>
    </ligand>
</feature>
<evidence type="ECO:0000256" key="3">
    <source>
        <dbReference type="ARBA" id="ARBA00022723"/>
    </source>
</evidence>
<evidence type="ECO:0000256" key="9">
    <source>
        <dbReference type="HAMAP-Rule" id="MF_01924"/>
    </source>
</evidence>
<keyword evidence="8" id="KW-0961">Cell wall biogenesis/degradation</keyword>
<dbReference type="SUPFAM" id="SSF55166">
    <property type="entry name" value="Hedgehog/DD-peptidase"/>
    <property type="match status" value="1"/>
</dbReference>
<dbReference type="CDD" id="cd14840">
    <property type="entry name" value="D-Ala-D-Ala_dipeptidase_Aad"/>
    <property type="match status" value="1"/>
</dbReference>
<dbReference type="GO" id="GO:0006508">
    <property type="term" value="P:proteolysis"/>
    <property type="evidence" value="ECO:0007669"/>
    <property type="project" value="UniProtKB-KW"/>
</dbReference>
<feature type="site" description="Transition state stabilizer" evidence="9">
    <location>
        <position position="131"/>
    </location>
</feature>
<evidence type="ECO:0000313" key="10">
    <source>
        <dbReference type="EMBL" id="NER14019.1"/>
    </source>
</evidence>
<dbReference type="EMBL" id="JAABOO010000002">
    <property type="protein sequence ID" value="NER14019.1"/>
    <property type="molecule type" value="Genomic_DNA"/>
</dbReference>
<keyword evidence="11" id="KW-1185">Reference proteome</keyword>
<feature type="binding site" evidence="9">
    <location>
        <position position="225"/>
    </location>
    <ligand>
        <name>Zn(2+)</name>
        <dbReference type="ChEBI" id="CHEBI:29105"/>
        <note>catalytic</note>
    </ligand>
</feature>
<keyword evidence="7 9" id="KW-0482">Metalloprotease</keyword>
<name>A0A6P0UQB9_9FLAO</name>
<keyword evidence="2 9" id="KW-0645">Protease</keyword>
<keyword evidence="5 9" id="KW-0862">Zinc</keyword>
<evidence type="ECO:0000256" key="7">
    <source>
        <dbReference type="ARBA" id="ARBA00023049"/>
    </source>
</evidence>
<dbReference type="PROSITE" id="PS51257">
    <property type="entry name" value="PROKAR_LIPOPROTEIN"/>
    <property type="match status" value="1"/>
</dbReference>
<keyword evidence="3 9" id="KW-0479">Metal-binding</keyword>
<evidence type="ECO:0000256" key="4">
    <source>
        <dbReference type="ARBA" id="ARBA00022801"/>
    </source>
</evidence>
<reference evidence="10 11" key="1">
    <citation type="submission" date="2020-01" db="EMBL/GenBank/DDBJ databases">
        <title>Leptobacterium flavescens.</title>
        <authorList>
            <person name="Wang G."/>
        </authorList>
    </citation>
    <scope>NUCLEOTIDE SEQUENCE [LARGE SCALE GENOMIC DNA]</scope>
    <source>
        <strain evidence="10 11">KCTC 22160</strain>
    </source>
</reference>
<dbReference type="Proteomes" id="UP000468581">
    <property type="component" value="Unassembled WGS sequence"/>
</dbReference>
<protein>
    <recommendedName>
        <fullName evidence="9">D-alanyl-D-alanine dipeptidase</fullName>
        <shortName evidence="9">D-Ala-D-Ala dipeptidase</shortName>
        <ecNumber evidence="9">3.4.13.22</ecNumber>
    </recommendedName>
</protein>
<evidence type="ECO:0000256" key="8">
    <source>
        <dbReference type="ARBA" id="ARBA00023316"/>
    </source>
</evidence>
<keyword evidence="6 9" id="KW-0224">Dipeptidase</keyword>
<dbReference type="AlphaFoldDB" id="A0A6P0UQB9"/>
<comment type="similarity">
    <text evidence="9">Belongs to the peptidase M15D family.</text>
</comment>
<dbReference type="RefSeq" id="WP_163607285.1">
    <property type="nucleotide sequence ID" value="NZ_JAABOO010000002.1"/>
</dbReference>
<evidence type="ECO:0000313" key="11">
    <source>
        <dbReference type="Proteomes" id="UP000468581"/>
    </source>
</evidence>
<feature type="active site" description="Proton donor/acceptor" evidence="9">
    <location>
        <position position="222"/>
    </location>
</feature>
<evidence type="ECO:0000256" key="1">
    <source>
        <dbReference type="ARBA" id="ARBA00001362"/>
    </source>
</evidence>
<evidence type="ECO:0000256" key="2">
    <source>
        <dbReference type="ARBA" id="ARBA00022670"/>
    </source>
</evidence>
<dbReference type="Gene3D" id="3.30.1380.10">
    <property type="match status" value="1"/>
</dbReference>
<dbReference type="GO" id="GO:0160237">
    <property type="term" value="F:D-Ala-D-Ala dipeptidase activity"/>
    <property type="evidence" value="ECO:0007669"/>
    <property type="project" value="UniProtKB-EC"/>
</dbReference>
<dbReference type="GO" id="GO:0008237">
    <property type="term" value="F:metallopeptidase activity"/>
    <property type="evidence" value="ECO:0007669"/>
    <property type="project" value="UniProtKB-KW"/>
</dbReference>
<feature type="binding site" evidence="9">
    <location>
        <position position="158"/>
    </location>
    <ligand>
        <name>Zn(2+)</name>
        <dbReference type="ChEBI" id="CHEBI:29105"/>
        <note>catalytic</note>
    </ligand>
</feature>
<evidence type="ECO:0000256" key="5">
    <source>
        <dbReference type="ARBA" id="ARBA00022833"/>
    </source>
</evidence>
<dbReference type="HAMAP" id="MF_01924">
    <property type="entry name" value="A_A_dipeptidase"/>
    <property type="match status" value="1"/>
</dbReference>
<comment type="catalytic activity">
    <reaction evidence="1 9">
        <text>D-alanyl-D-alanine + H2O = 2 D-alanine</text>
        <dbReference type="Rhea" id="RHEA:20661"/>
        <dbReference type="ChEBI" id="CHEBI:15377"/>
        <dbReference type="ChEBI" id="CHEBI:57416"/>
        <dbReference type="ChEBI" id="CHEBI:57822"/>
        <dbReference type="EC" id="3.4.13.22"/>
    </reaction>
</comment>
<dbReference type="Pfam" id="PF01427">
    <property type="entry name" value="Peptidase_M15"/>
    <property type="match status" value="1"/>
</dbReference>
<dbReference type="PANTHER" id="PTHR43126:SF1">
    <property type="entry name" value="D-ALANYL-D-ALANINE DIPEPTIDASE"/>
    <property type="match status" value="1"/>
</dbReference>
<gene>
    <name evidence="10" type="ORF">GWK08_11245</name>
</gene>
<evidence type="ECO:0000256" key="6">
    <source>
        <dbReference type="ARBA" id="ARBA00022997"/>
    </source>
</evidence>
<dbReference type="InterPro" id="IPR000755">
    <property type="entry name" value="A_A_dipeptidase"/>
</dbReference>
<sequence length="245" mass="28267">MRNTLAITLIFVLFLTSCRRCKDIDAVAAKSVQEEVLDTLFTDSIPANVKPDIIDITPLSELADTVFVNLKNYNNGFSYDLRYATADNFLKEKVYECGECYTRVKTAKALIAANEELRKKGYRIHFFDCYRPHDVQKKMWTILPNSQYVANPAKGSIHNRGGAVDITLAKLDGTVLDMGTAFDYFGREAYHDYTLHSEEINNNRRLLKETMEKYGFWSVRTEWWHYNLKTTSAYGIANFTWDCED</sequence>
<keyword evidence="4 9" id="KW-0378">Hydrolase</keyword>
<proteinExistence type="inferred from homology"/>
<comment type="caution">
    <text evidence="10">The sequence shown here is derived from an EMBL/GenBank/DDBJ whole genome shotgun (WGS) entry which is preliminary data.</text>
</comment>
<organism evidence="10 11">
    <name type="scientific">Leptobacterium flavescens</name>
    <dbReference type="NCBI Taxonomy" id="472055"/>
    <lineage>
        <taxon>Bacteria</taxon>
        <taxon>Pseudomonadati</taxon>
        <taxon>Bacteroidota</taxon>
        <taxon>Flavobacteriia</taxon>
        <taxon>Flavobacteriales</taxon>
        <taxon>Flavobacteriaceae</taxon>
        <taxon>Leptobacterium</taxon>
    </lineage>
</organism>
<accession>A0A6P0UQB9</accession>
<comment type="cofactor">
    <cofactor evidence="9">
        <name>Zn(2+)</name>
        <dbReference type="ChEBI" id="CHEBI:29105"/>
    </cofactor>
    <text evidence="9">Binds 1 zinc ion per subunit.</text>
</comment>